<dbReference type="SUPFAM" id="SSF46785">
    <property type="entry name" value="Winged helix' DNA-binding domain"/>
    <property type="match status" value="1"/>
</dbReference>
<dbReference type="GO" id="GO:0046983">
    <property type="term" value="F:protein dimerization activity"/>
    <property type="evidence" value="ECO:0007669"/>
    <property type="project" value="InterPro"/>
</dbReference>
<dbReference type="InterPro" id="IPR036390">
    <property type="entry name" value="WH_DNA-bd_sf"/>
</dbReference>
<gene>
    <name evidence="3" type="ORF">METZ01_LOCUS250806</name>
</gene>
<organism evidence="3">
    <name type="scientific">marine metagenome</name>
    <dbReference type="NCBI Taxonomy" id="408172"/>
    <lineage>
        <taxon>unclassified sequences</taxon>
        <taxon>metagenomes</taxon>
        <taxon>ecological metagenomes</taxon>
    </lineage>
</organism>
<dbReference type="GO" id="GO:0008171">
    <property type="term" value="F:O-methyltransferase activity"/>
    <property type="evidence" value="ECO:0007669"/>
    <property type="project" value="InterPro"/>
</dbReference>
<reference evidence="3" key="1">
    <citation type="submission" date="2018-05" db="EMBL/GenBank/DDBJ databases">
        <authorList>
            <person name="Lanie J.A."/>
            <person name="Ng W.-L."/>
            <person name="Kazmierczak K.M."/>
            <person name="Andrzejewski T.M."/>
            <person name="Davidsen T.M."/>
            <person name="Wayne K.J."/>
            <person name="Tettelin H."/>
            <person name="Glass J.I."/>
            <person name="Rusch D."/>
            <person name="Podicherti R."/>
            <person name="Tsui H.-C.T."/>
            <person name="Winkler M.E."/>
        </authorList>
    </citation>
    <scope>NUCLEOTIDE SEQUENCE</scope>
</reference>
<evidence type="ECO:0000259" key="2">
    <source>
        <dbReference type="Pfam" id="PF08100"/>
    </source>
</evidence>
<dbReference type="EMBL" id="UINC01066848">
    <property type="protein sequence ID" value="SVB97952.1"/>
    <property type="molecule type" value="Genomic_DNA"/>
</dbReference>
<dbReference type="InterPro" id="IPR001077">
    <property type="entry name" value="COMT_C"/>
</dbReference>
<dbReference type="InterPro" id="IPR036388">
    <property type="entry name" value="WH-like_DNA-bd_sf"/>
</dbReference>
<dbReference type="InterPro" id="IPR012967">
    <property type="entry name" value="COMT_dimerisation"/>
</dbReference>
<accession>A0A382IF88</accession>
<sequence>MAGLQLDVFAHLSRRPSTASELAAALGVDERRLSQLLRALSAVDLLHISLDEETAPGDSHRACEAVYHAGEEVTALLSTDSSRFIGQDHALAHRFMRASTRLATAIRTGKAQGADLAGHTNEHERAHFQQELFGGAQALGHELVRRGWLDGCHRVVDAGGGTGGLALAVSSATETEMIVLERASVVGLAQQAIDDHRVPVSVTHGDVCDPEDDIEQRLRLPVDAVLGVAFLQVLGPSLAAAAVRRMVRWLRSGGLLLITGIGIIDNDRRSPAAAAVADVLFG</sequence>
<name>A0A382IF88_9ZZZZ</name>
<evidence type="ECO:0000313" key="3">
    <source>
        <dbReference type="EMBL" id="SVB97952.1"/>
    </source>
</evidence>
<dbReference type="Gene3D" id="3.40.50.150">
    <property type="entry name" value="Vaccinia Virus protein VP39"/>
    <property type="match status" value="1"/>
</dbReference>
<feature type="domain" description="O-methyltransferase dimerisation" evidence="2">
    <location>
        <begin position="4"/>
        <end position="50"/>
    </location>
</feature>
<feature type="non-terminal residue" evidence="3">
    <location>
        <position position="282"/>
    </location>
</feature>
<feature type="domain" description="O-methyltransferase C-terminal" evidence="1">
    <location>
        <begin position="117"/>
        <end position="208"/>
    </location>
</feature>
<dbReference type="Pfam" id="PF00891">
    <property type="entry name" value="Methyltransf_2"/>
    <property type="match status" value="1"/>
</dbReference>
<protein>
    <submittedName>
        <fullName evidence="3">Uncharacterized protein</fullName>
    </submittedName>
</protein>
<dbReference type="AlphaFoldDB" id="A0A382IF88"/>
<dbReference type="Gene3D" id="1.10.10.10">
    <property type="entry name" value="Winged helix-like DNA-binding domain superfamily/Winged helix DNA-binding domain"/>
    <property type="match status" value="1"/>
</dbReference>
<proteinExistence type="predicted"/>
<evidence type="ECO:0000259" key="1">
    <source>
        <dbReference type="Pfam" id="PF00891"/>
    </source>
</evidence>
<dbReference type="SUPFAM" id="SSF53335">
    <property type="entry name" value="S-adenosyl-L-methionine-dependent methyltransferases"/>
    <property type="match status" value="1"/>
</dbReference>
<dbReference type="InterPro" id="IPR029063">
    <property type="entry name" value="SAM-dependent_MTases_sf"/>
</dbReference>
<dbReference type="Pfam" id="PF08100">
    <property type="entry name" value="Dimerisation"/>
    <property type="match status" value="1"/>
</dbReference>